<feature type="compositionally biased region" description="Polar residues" evidence="1">
    <location>
        <begin position="1156"/>
        <end position="1188"/>
    </location>
</feature>
<dbReference type="InterPro" id="IPR033228">
    <property type="entry name" value="SZT2"/>
</dbReference>
<keyword evidence="3" id="KW-1185">Reference proteome</keyword>
<evidence type="ECO:0008006" key="4">
    <source>
        <dbReference type="Google" id="ProtNLM"/>
    </source>
</evidence>
<reference evidence="2" key="2">
    <citation type="submission" date="2023-05" db="EMBL/GenBank/DDBJ databases">
        <authorList>
            <person name="Fouks B."/>
        </authorList>
    </citation>
    <scope>NUCLEOTIDE SEQUENCE</scope>
    <source>
        <strain evidence="2">Stay&amp;Tobe</strain>
        <tissue evidence="2">Testes</tissue>
    </source>
</reference>
<evidence type="ECO:0000313" key="2">
    <source>
        <dbReference type="EMBL" id="KAJ9595165.1"/>
    </source>
</evidence>
<proteinExistence type="predicted"/>
<feature type="region of interest" description="Disordered" evidence="1">
    <location>
        <begin position="1459"/>
        <end position="1500"/>
    </location>
</feature>
<dbReference type="Proteomes" id="UP001233999">
    <property type="component" value="Unassembled WGS sequence"/>
</dbReference>
<gene>
    <name evidence="2" type="ORF">L9F63_013523</name>
</gene>
<dbReference type="GO" id="GO:0005777">
    <property type="term" value="C:peroxisome"/>
    <property type="evidence" value="ECO:0007669"/>
    <property type="project" value="InterPro"/>
</dbReference>
<protein>
    <recommendedName>
        <fullName evidence="4">Protein SZT2</fullName>
    </recommendedName>
</protein>
<reference evidence="2" key="1">
    <citation type="journal article" date="2023" name="IScience">
        <title>Live-bearing cockroach genome reveals convergent evolutionary mechanisms linked to viviparity in insects and beyond.</title>
        <authorList>
            <person name="Fouks B."/>
            <person name="Harrison M.C."/>
            <person name="Mikhailova A.A."/>
            <person name="Marchal E."/>
            <person name="English S."/>
            <person name="Carruthers M."/>
            <person name="Jennings E.C."/>
            <person name="Chiamaka E.L."/>
            <person name="Frigard R.A."/>
            <person name="Pippel M."/>
            <person name="Attardo G.M."/>
            <person name="Benoit J.B."/>
            <person name="Bornberg-Bauer E."/>
            <person name="Tobe S.S."/>
        </authorList>
    </citation>
    <scope>NUCLEOTIDE SEQUENCE</scope>
    <source>
        <strain evidence="2">Stay&amp;Tobe</strain>
    </source>
</reference>
<evidence type="ECO:0000313" key="3">
    <source>
        <dbReference type="Proteomes" id="UP001233999"/>
    </source>
</evidence>
<dbReference type="PANTHER" id="PTHR14918:SF3">
    <property type="entry name" value="KICSTOR COMPLEX PROTEIN SZT2"/>
    <property type="match status" value="1"/>
</dbReference>
<feature type="non-terminal residue" evidence="2">
    <location>
        <position position="1"/>
    </location>
</feature>
<name>A0AAD8ELK4_DIPPU</name>
<organism evidence="2 3">
    <name type="scientific">Diploptera punctata</name>
    <name type="common">Pacific beetle cockroach</name>
    <dbReference type="NCBI Taxonomy" id="6984"/>
    <lineage>
        <taxon>Eukaryota</taxon>
        <taxon>Metazoa</taxon>
        <taxon>Ecdysozoa</taxon>
        <taxon>Arthropoda</taxon>
        <taxon>Hexapoda</taxon>
        <taxon>Insecta</taxon>
        <taxon>Pterygota</taxon>
        <taxon>Neoptera</taxon>
        <taxon>Polyneoptera</taxon>
        <taxon>Dictyoptera</taxon>
        <taxon>Blattodea</taxon>
        <taxon>Blaberoidea</taxon>
        <taxon>Blaberidae</taxon>
        <taxon>Diplopterinae</taxon>
        <taxon>Diploptera</taxon>
    </lineage>
</organism>
<dbReference type="EMBL" id="JASPKZ010002687">
    <property type="protein sequence ID" value="KAJ9595165.1"/>
    <property type="molecule type" value="Genomic_DNA"/>
</dbReference>
<comment type="caution">
    <text evidence="2">The sequence shown here is derived from an EMBL/GenBank/DDBJ whole genome shotgun (WGS) entry which is preliminary data.</text>
</comment>
<feature type="compositionally biased region" description="Low complexity" evidence="1">
    <location>
        <begin position="1459"/>
        <end position="1481"/>
    </location>
</feature>
<accession>A0AAD8ELK4</accession>
<feature type="compositionally biased region" description="Basic and acidic residues" evidence="1">
    <location>
        <begin position="1189"/>
        <end position="1200"/>
    </location>
</feature>
<feature type="region of interest" description="Disordered" evidence="1">
    <location>
        <begin position="1132"/>
        <end position="1200"/>
    </location>
</feature>
<evidence type="ECO:0000256" key="1">
    <source>
        <dbReference type="SAM" id="MobiDB-lite"/>
    </source>
</evidence>
<feature type="region of interest" description="Disordered" evidence="1">
    <location>
        <begin position="816"/>
        <end position="840"/>
    </location>
</feature>
<sequence>MCRNARVRSPVGISPLNGVARSSPLDPIGRKISYSPNVVTLSEQRIHYIPFAFNLMNILPKCQQAELLYSMLIQDLSSVGTPDSLSLADAPNKLLSELLYEQLKQIHDKELHLTVEDCMGFLQLLHSRERQGTSYSLPIPQPRKCSAAKKTEEMEMQQTHSYANSVASEATMCDKIPQGAVSIPKWRCFLKGVSATHIVLTFVPASYSDLKLLMLAGHSVEERTGQLEVSNDIPFRMRASSLDTETKKASHGLNRIHNEDSKFFIDKFSCGPSQKVPPNPSPDVKLENAVRHVPKYGAVTLPIYVYDCPLAILIDVLVYGESDGEYGNKMCKDIYQDRTFKSHSLFDFIPNIKQSKHTSPEPKSEDSDGVPDVPIFKSLHLNHTVHALDVEAAVDECEEALIEIDITNFMQTVCGHLKDFCMKARVDELKHINTHAPCQQLELLHKQIKKKFIQILTVMFRPVPSHPEYYFCTPNWEKSQMGEQVHLNEDEVHDQKVSEVEDDMDNMTFHSEMVEFRSDHGSAIGIMGMGTGAMWEGQGGLLTPDDARTSLLSNMDSDSVSDLPDEEATEEVSPLFLHLTCTVRSKGKITSCSVRVLPTCLGELVQSLKPEETELDLKELQVTLDILCLTLSDEIESDVSVKEKLKPPIKSSPLFSPSVLRGEECETIEGDDRDAVRPCGSIGSEGFSCSPDPHLAEDRLQHLPEYQLKAITSSVEKIEWLMRDEIAAFLLDSFPLDKNTLSFVANHVASSPDHPSCLMERVPLQFVFGPEQSLERFCRKYQYEDFRNLSINGYHLCQEDHLYYLVRDKHPSSVSASVSVSASDPANEAVNQKKSHTGDQAELWSTTAASSEFDLEVDTDTDDDFRDQDHRRIYPKLKLDTSGMSITHHDSVLLANTSMECGMRSILDSDGKSSGWSEVSSIVESALGTEDGYEGDSSDSADDCDWLQDLDMRRPSLPNFWLIMKVDNDAVTTYFHCRFFIMARKEKQEAPYQNVQRNVLAMIKQLCKVVNQTMLLQNLHDTRMCDQLLEPETDEDIWKSISGAYLHLQGSYLEATLKFMPGWFACNVVWETHFILHPRLKTGPGKAGFSRGVQALRMVLNRFSVSNRKNMFVYRDNSENVFYLRLHENVRSQNKSTPPGGLGRSDTEDNLPGPVSRSSSIASLTRKNTSGIPVPSSGVTEESLNQSDTRPRLESFGEKELSTQQHISATDTVVLKVHGISEAVKEDLVQVLQNRLDDAVLEVLSLMLARNPMCKLTPDDVHFIQKPFKTPESVIQFSIQSHTLPHLQALAYYLRQNLLQFLYTPKYTDSRIESHFQDYSQPELSTKRVAESDLFLYNQSPSSGSKGIACIAMAVVDSEGNLVQHEHYPKPSCSAHLEALYQSEFETLTFTNSYEPESGLSRGPGPVALLEFRIWKQGRVNIESLTQKLRASVRHATWDLLTEYRLLTAPLCVPSSMVSQSPPPFSTNSTSSTMLLSTANSEPSTPLKAKKSVRTSDPTPLERNSNLYLIISLKNTLQSIASTKSCKMDSYESGETGILHEMYHVIMKPWLEFGVDLAVPAVRKHSVILTVRHPLAVMIRELQSLINLNANDTTPLAFWGCPISEEKDEVEYVPGPFMGPNFNFGTSPTVNVIGETTSCLLIARNLNQWKACVSEDGVFEPDVLDPKNAQKVFQKFSPLLHTSEQVPKFVPRQRFLLAVLSTQKIIIYTYNWSKERVENLHQQLSQLGHWLSARSSLLTSIVTQKMGLFHNQELTRKQHGRRKVTNPYLSNLGDVEQLVKFPVGVNTSHKDQSNRRVGFSTQLGSALAWRDIFRDGKPRRPISKTPTNTDSVVCHVQQMLETRHFDRK</sequence>
<dbReference type="PANTHER" id="PTHR14918">
    <property type="entry name" value="KICSTOR COMPLEX PROTEIN SZT2"/>
    <property type="match status" value="1"/>
</dbReference>